<dbReference type="EMBL" id="LDAU01000085">
    <property type="protein sequence ID" value="KRX07225.1"/>
    <property type="molecule type" value="Genomic_DNA"/>
</dbReference>
<dbReference type="AlphaFoldDB" id="A0A0V0QXZ1"/>
<dbReference type="Gene3D" id="1.10.287.130">
    <property type="match status" value="1"/>
</dbReference>
<dbReference type="InterPro" id="IPR003661">
    <property type="entry name" value="HisK_dim/P_dom"/>
</dbReference>
<dbReference type="InterPro" id="IPR005467">
    <property type="entry name" value="His_kinase_dom"/>
</dbReference>
<protein>
    <recommendedName>
        <fullName evidence="2">histidine kinase</fullName>
        <ecNumber evidence="2">2.7.13.3</ecNumber>
    </recommendedName>
</protein>
<dbReference type="InParanoid" id="A0A0V0QXZ1"/>
<dbReference type="GO" id="GO:0000155">
    <property type="term" value="F:phosphorelay sensor kinase activity"/>
    <property type="evidence" value="ECO:0007669"/>
    <property type="project" value="InterPro"/>
</dbReference>
<evidence type="ECO:0000256" key="2">
    <source>
        <dbReference type="ARBA" id="ARBA00012438"/>
    </source>
</evidence>
<organism evidence="7 8">
    <name type="scientific">Pseudocohnilembus persalinus</name>
    <name type="common">Ciliate</name>
    <dbReference type="NCBI Taxonomy" id="266149"/>
    <lineage>
        <taxon>Eukaryota</taxon>
        <taxon>Sar</taxon>
        <taxon>Alveolata</taxon>
        <taxon>Ciliophora</taxon>
        <taxon>Intramacronucleata</taxon>
        <taxon>Oligohymenophorea</taxon>
        <taxon>Scuticociliatia</taxon>
        <taxon>Philasterida</taxon>
        <taxon>Pseudocohnilembidae</taxon>
        <taxon>Pseudocohnilembus</taxon>
    </lineage>
</organism>
<dbReference type="EC" id="2.7.13.3" evidence="2"/>
<comment type="caution">
    <text evidence="7">The sequence shown here is derived from an EMBL/GenBank/DDBJ whole genome shotgun (WGS) entry which is preliminary data.</text>
</comment>
<accession>A0A0V0QXZ1</accession>
<keyword evidence="3" id="KW-0808">Transferase</keyword>
<gene>
    <name evidence="7" type="ORF">PPERSA_00382</name>
</gene>
<dbReference type="InterPro" id="IPR036097">
    <property type="entry name" value="HisK_dim/P_sf"/>
</dbReference>
<evidence type="ECO:0000256" key="3">
    <source>
        <dbReference type="ARBA" id="ARBA00022679"/>
    </source>
</evidence>
<feature type="region of interest" description="Disordered" evidence="5">
    <location>
        <begin position="371"/>
        <end position="396"/>
    </location>
</feature>
<dbReference type="GO" id="GO:0009927">
    <property type="term" value="F:histidine phosphotransfer kinase activity"/>
    <property type="evidence" value="ECO:0007669"/>
    <property type="project" value="TreeGrafter"/>
</dbReference>
<dbReference type="InterPro" id="IPR003594">
    <property type="entry name" value="HATPase_dom"/>
</dbReference>
<reference evidence="7 8" key="1">
    <citation type="journal article" date="2015" name="Sci. Rep.">
        <title>Genome of the facultative scuticociliatosis pathogen Pseudocohnilembus persalinus provides insight into its virulence through horizontal gene transfer.</title>
        <authorList>
            <person name="Xiong J."/>
            <person name="Wang G."/>
            <person name="Cheng J."/>
            <person name="Tian M."/>
            <person name="Pan X."/>
            <person name="Warren A."/>
            <person name="Jiang C."/>
            <person name="Yuan D."/>
            <person name="Miao W."/>
        </authorList>
    </citation>
    <scope>NUCLEOTIDE SEQUENCE [LARGE SCALE GENOMIC DNA]</scope>
    <source>
        <strain evidence="7">36N120E</strain>
    </source>
</reference>
<feature type="compositionally biased region" description="Low complexity" evidence="5">
    <location>
        <begin position="371"/>
        <end position="389"/>
    </location>
</feature>
<dbReference type="Pfam" id="PF02518">
    <property type="entry name" value="HATPase_c"/>
    <property type="match status" value="1"/>
</dbReference>
<dbReference type="Pfam" id="PF00512">
    <property type="entry name" value="HisKA"/>
    <property type="match status" value="1"/>
</dbReference>
<dbReference type="Proteomes" id="UP000054937">
    <property type="component" value="Unassembled WGS sequence"/>
</dbReference>
<evidence type="ECO:0000256" key="5">
    <source>
        <dbReference type="SAM" id="MobiDB-lite"/>
    </source>
</evidence>
<dbReference type="SUPFAM" id="SSF55874">
    <property type="entry name" value="ATPase domain of HSP90 chaperone/DNA topoisomerase II/histidine kinase"/>
    <property type="match status" value="1"/>
</dbReference>
<dbReference type="SMART" id="SM00387">
    <property type="entry name" value="HATPase_c"/>
    <property type="match status" value="1"/>
</dbReference>
<dbReference type="OrthoDB" id="304129at2759"/>
<dbReference type="InterPro" id="IPR036890">
    <property type="entry name" value="HATPase_C_sf"/>
</dbReference>
<feature type="domain" description="Histidine kinase" evidence="6">
    <location>
        <begin position="502"/>
        <end position="735"/>
    </location>
</feature>
<dbReference type="CDD" id="cd00082">
    <property type="entry name" value="HisKA"/>
    <property type="match status" value="1"/>
</dbReference>
<dbReference type="GO" id="GO:0005886">
    <property type="term" value="C:plasma membrane"/>
    <property type="evidence" value="ECO:0007669"/>
    <property type="project" value="TreeGrafter"/>
</dbReference>
<evidence type="ECO:0000256" key="4">
    <source>
        <dbReference type="ARBA" id="ARBA00022777"/>
    </source>
</evidence>
<evidence type="ECO:0000313" key="7">
    <source>
        <dbReference type="EMBL" id="KRX07225.1"/>
    </source>
</evidence>
<sequence length="869" mass="101276">MQAEKVKLYYQLKMQHYKIVQDYSQEAVLGLCQGVVVDYNLKTVDYFGNDIIKEIENIEFTFNLGTKSPNILQFNDENMSQKQNIQKQKEQEYINNNQQNQNCLNIQHQFDKSQGQKMNLSNIQEQSYEKSTINMFPQYYIQDRNQSQNKINEITNLDLQNFNQKSLLNQNDFDERQEEQEERETNNNLTMTPETTSRVLQSKNLLQKEVFFNDILSNRIQSQDDINQFKNKNQNLIKEKIIQKGSSFHKNILNDNDSSLEQSVIEVGEEDMQQTNRQIYINNSNSYNQKNQLEIEIDSQIRLNQQNMGQNQSSNRGNKNMFPELDFNFQPLNEKKNQFEQGMNVEQNCFTLNENQINKENLKFQKKENNENINNQKNSENESKNNLSPNKKKEINTNNINKTNKVIQNQKLLNTSGNKKCEEYLNKQTISSVVNCSNDGSQDFMQGQKTVKLIEFFQYYFETFLGQGLKFPRLLQNLIKLQNKAKASYDSEFFKILRLLSSVSHELRTPLSGITNNLDCLYNNECINVGIKKQYIFPAQCSSKLLNSTISDIIDYANMHISEFKLEVHRFSVEQLLNEIILLYTPLISEKNMNFFCDLDPEIPEQFYSDYNRLKQVLINLVTNAFKFSYEGNIKITAKMSKNKDYLKFIVDDGGVGMNQENLQYYTNQFKKIGKNGQKILQDSLQVSTTSNRGAGIGLLFCALVVNGLSIGKQVKIQSKENEGTKISFKVFNHIQNIKTGSNKNVNKDKSQVIQKNELWISNVIEMFQNTQSQLNLKENQQQLKQQQQINQSRSKTNSVSHIGSNRYKNQNYQQANGKLGSQIRIQQATSGMELDIRNSENIMNSYNEFDFNLRNNMPQHLSFNIDCR</sequence>
<proteinExistence type="predicted"/>
<dbReference type="SUPFAM" id="SSF47384">
    <property type="entry name" value="Homodimeric domain of signal transducing histidine kinase"/>
    <property type="match status" value="1"/>
</dbReference>
<evidence type="ECO:0000259" key="6">
    <source>
        <dbReference type="PROSITE" id="PS50109"/>
    </source>
</evidence>
<evidence type="ECO:0000313" key="8">
    <source>
        <dbReference type="Proteomes" id="UP000054937"/>
    </source>
</evidence>
<evidence type="ECO:0000256" key="1">
    <source>
        <dbReference type="ARBA" id="ARBA00000085"/>
    </source>
</evidence>
<keyword evidence="4 7" id="KW-0418">Kinase</keyword>
<dbReference type="SMART" id="SM00388">
    <property type="entry name" value="HisKA"/>
    <property type="match status" value="1"/>
</dbReference>
<dbReference type="OMA" id="YANMHIS"/>
<dbReference type="PANTHER" id="PTHR43047">
    <property type="entry name" value="TWO-COMPONENT HISTIDINE PROTEIN KINASE"/>
    <property type="match status" value="1"/>
</dbReference>
<dbReference type="PANTHER" id="PTHR43047:SF72">
    <property type="entry name" value="OSMOSENSING HISTIDINE PROTEIN KINASE SLN1"/>
    <property type="match status" value="1"/>
</dbReference>
<comment type="catalytic activity">
    <reaction evidence="1">
        <text>ATP + protein L-histidine = ADP + protein N-phospho-L-histidine.</text>
        <dbReference type="EC" id="2.7.13.3"/>
    </reaction>
</comment>
<keyword evidence="8" id="KW-1185">Reference proteome</keyword>
<dbReference type="PROSITE" id="PS50109">
    <property type="entry name" value="HIS_KIN"/>
    <property type="match status" value="1"/>
</dbReference>
<dbReference type="Gene3D" id="3.30.565.10">
    <property type="entry name" value="Histidine kinase-like ATPase, C-terminal domain"/>
    <property type="match status" value="1"/>
</dbReference>
<name>A0A0V0QXZ1_PSEPJ</name>